<keyword evidence="2" id="KW-1185">Reference proteome</keyword>
<evidence type="ECO:0000313" key="1">
    <source>
        <dbReference type="EMBL" id="OJJ05330.1"/>
    </source>
</evidence>
<organism evidence="1 2">
    <name type="scientific">Aspergillus versicolor CBS 583.65</name>
    <dbReference type="NCBI Taxonomy" id="1036611"/>
    <lineage>
        <taxon>Eukaryota</taxon>
        <taxon>Fungi</taxon>
        <taxon>Dikarya</taxon>
        <taxon>Ascomycota</taxon>
        <taxon>Pezizomycotina</taxon>
        <taxon>Eurotiomycetes</taxon>
        <taxon>Eurotiomycetidae</taxon>
        <taxon>Eurotiales</taxon>
        <taxon>Aspergillaceae</taxon>
        <taxon>Aspergillus</taxon>
        <taxon>Aspergillus subgen. Nidulantes</taxon>
    </lineage>
</organism>
<dbReference type="Proteomes" id="UP000184073">
    <property type="component" value="Unassembled WGS sequence"/>
</dbReference>
<gene>
    <name evidence="1" type="ORF">ASPVEDRAFT_86685</name>
</gene>
<reference evidence="2" key="1">
    <citation type="journal article" date="2017" name="Genome Biol.">
        <title>Comparative genomics reveals high biological diversity and specific adaptations in the industrially and medically important fungal genus Aspergillus.</title>
        <authorList>
            <person name="de Vries R.P."/>
            <person name="Riley R."/>
            <person name="Wiebenga A."/>
            <person name="Aguilar-Osorio G."/>
            <person name="Amillis S."/>
            <person name="Uchima C.A."/>
            <person name="Anderluh G."/>
            <person name="Asadollahi M."/>
            <person name="Askin M."/>
            <person name="Barry K."/>
            <person name="Battaglia E."/>
            <person name="Bayram O."/>
            <person name="Benocci T."/>
            <person name="Braus-Stromeyer S.A."/>
            <person name="Caldana C."/>
            <person name="Canovas D."/>
            <person name="Cerqueira G.C."/>
            <person name="Chen F."/>
            <person name="Chen W."/>
            <person name="Choi C."/>
            <person name="Clum A."/>
            <person name="Dos Santos R.A."/>
            <person name="Damasio A.R."/>
            <person name="Diallinas G."/>
            <person name="Emri T."/>
            <person name="Fekete E."/>
            <person name="Flipphi M."/>
            <person name="Freyberg S."/>
            <person name="Gallo A."/>
            <person name="Gournas C."/>
            <person name="Habgood R."/>
            <person name="Hainaut M."/>
            <person name="Harispe M.L."/>
            <person name="Henrissat B."/>
            <person name="Hilden K.S."/>
            <person name="Hope R."/>
            <person name="Hossain A."/>
            <person name="Karabika E."/>
            <person name="Karaffa L."/>
            <person name="Karanyi Z."/>
            <person name="Krasevec N."/>
            <person name="Kuo A."/>
            <person name="Kusch H."/>
            <person name="LaButti K."/>
            <person name="Lagendijk E.L."/>
            <person name="Lapidus A."/>
            <person name="Levasseur A."/>
            <person name="Lindquist E."/>
            <person name="Lipzen A."/>
            <person name="Logrieco A.F."/>
            <person name="MacCabe A."/>
            <person name="Maekelae M.R."/>
            <person name="Malavazi I."/>
            <person name="Melin P."/>
            <person name="Meyer V."/>
            <person name="Mielnichuk N."/>
            <person name="Miskei M."/>
            <person name="Molnar A.P."/>
            <person name="Mule G."/>
            <person name="Ngan C.Y."/>
            <person name="Orejas M."/>
            <person name="Orosz E."/>
            <person name="Ouedraogo J.P."/>
            <person name="Overkamp K.M."/>
            <person name="Park H.-S."/>
            <person name="Perrone G."/>
            <person name="Piumi F."/>
            <person name="Punt P.J."/>
            <person name="Ram A.F."/>
            <person name="Ramon A."/>
            <person name="Rauscher S."/>
            <person name="Record E."/>
            <person name="Riano-Pachon D.M."/>
            <person name="Robert V."/>
            <person name="Roehrig J."/>
            <person name="Ruller R."/>
            <person name="Salamov A."/>
            <person name="Salih N.S."/>
            <person name="Samson R.A."/>
            <person name="Sandor E."/>
            <person name="Sanguinetti M."/>
            <person name="Schuetze T."/>
            <person name="Sepcic K."/>
            <person name="Shelest E."/>
            <person name="Sherlock G."/>
            <person name="Sophianopoulou V."/>
            <person name="Squina F.M."/>
            <person name="Sun H."/>
            <person name="Susca A."/>
            <person name="Todd R.B."/>
            <person name="Tsang A."/>
            <person name="Unkles S.E."/>
            <person name="van de Wiele N."/>
            <person name="van Rossen-Uffink D."/>
            <person name="Oliveira J.V."/>
            <person name="Vesth T.C."/>
            <person name="Visser J."/>
            <person name="Yu J.-H."/>
            <person name="Zhou M."/>
            <person name="Andersen M.R."/>
            <person name="Archer D.B."/>
            <person name="Baker S.E."/>
            <person name="Benoit I."/>
            <person name="Brakhage A.A."/>
            <person name="Braus G.H."/>
            <person name="Fischer R."/>
            <person name="Frisvad J.C."/>
            <person name="Goldman G.H."/>
            <person name="Houbraken J."/>
            <person name="Oakley B."/>
            <person name="Pocsi I."/>
            <person name="Scazzocchio C."/>
            <person name="Seiboth B."/>
            <person name="vanKuyk P.A."/>
            <person name="Wortman J."/>
            <person name="Dyer P.S."/>
            <person name="Grigoriev I.V."/>
        </authorList>
    </citation>
    <scope>NUCLEOTIDE SEQUENCE [LARGE SCALE GENOMIC DNA]</scope>
    <source>
        <strain evidence="2">CBS 583.65</strain>
    </source>
</reference>
<evidence type="ECO:0008006" key="3">
    <source>
        <dbReference type="Google" id="ProtNLM"/>
    </source>
</evidence>
<protein>
    <recommendedName>
        <fullName evidence="3">Glycosyltransferase family 25 protein</fullName>
    </recommendedName>
</protein>
<dbReference type="EMBL" id="KV878132">
    <property type="protein sequence ID" value="OJJ05330.1"/>
    <property type="molecule type" value="Genomic_DNA"/>
</dbReference>
<proteinExistence type="predicted"/>
<dbReference type="OrthoDB" id="47375at2759"/>
<dbReference type="AlphaFoldDB" id="A0A1L9PUV1"/>
<accession>A0A1L9PUV1</accession>
<evidence type="ECO:0000313" key="2">
    <source>
        <dbReference type="Proteomes" id="UP000184073"/>
    </source>
</evidence>
<dbReference type="VEuPathDB" id="FungiDB:ASPVEDRAFT_86685"/>
<dbReference type="STRING" id="1036611.A0A1L9PUV1"/>
<name>A0A1L9PUV1_ASPVE</name>
<sequence length="347" mass="38819">MFVRSRFRLLVAVALVLCFFLLHRARNARVVVLRPQDHASNSTIGFQQIFALSQRPSWRTRGLDAAANLTGLDITIPPQPPVDNRLAEAFADIEPHLVGAQQPAPGASKAWLAHLDLLKHVYMLDLETALILEDDADWDTALRQQMQNISLAVRNLTGTAETDLTPYGDGWDVLWLGHCGEQWDDQIETVIFDDVNVNPHEAYHGFWPDELAQLPDFKRAVYWSSSPVCTFAYAVSHEGARKILRIAGAGQDEAFDVKLQHECQGGRLACISVVPEVFHQYFPPPEFDVMSDVDVGNHKGDQAQDEAFESLMGSTENIVYSARCQALWGKQCPRTEESPTEEPPTEE</sequence>
<dbReference type="GeneID" id="63733404"/>
<dbReference type="RefSeq" id="XP_040671092.1">
    <property type="nucleotide sequence ID" value="XM_040817893.1"/>
</dbReference>